<dbReference type="SUPFAM" id="SSF54364">
    <property type="entry name" value="Translation initiation factor IF3, N-terminal domain"/>
    <property type="match status" value="1"/>
</dbReference>
<evidence type="ECO:0000256" key="2">
    <source>
        <dbReference type="ARBA" id="ARBA00022540"/>
    </source>
</evidence>
<dbReference type="GO" id="GO:0005829">
    <property type="term" value="C:cytosol"/>
    <property type="evidence" value="ECO:0007669"/>
    <property type="project" value="TreeGrafter"/>
</dbReference>
<evidence type="ECO:0000256" key="3">
    <source>
        <dbReference type="ARBA" id="ARBA00022917"/>
    </source>
</evidence>
<dbReference type="InterPro" id="IPR036787">
    <property type="entry name" value="T_IF-3_N_sf"/>
</dbReference>
<dbReference type="GO" id="GO:0043022">
    <property type="term" value="F:ribosome binding"/>
    <property type="evidence" value="ECO:0007669"/>
    <property type="project" value="TreeGrafter"/>
</dbReference>
<dbReference type="Gene3D" id="3.10.20.80">
    <property type="entry name" value="Translation initiation factor 3 (IF-3), N-terminal domain"/>
    <property type="match status" value="1"/>
</dbReference>
<dbReference type="Gene3D" id="3.30.110.10">
    <property type="entry name" value="Translation initiation factor 3 (IF-3), C-terminal domain"/>
    <property type="match status" value="1"/>
</dbReference>
<dbReference type="GO" id="GO:0032790">
    <property type="term" value="P:ribosome disassembly"/>
    <property type="evidence" value="ECO:0007669"/>
    <property type="project" value="TreeGrafter"/>
</dbReference>
<dbReference type="AlphaFoldDB" id="A0A6J6KUE1"/>
<reference evidence="7" key="1">
    <citation type="submission" date="2020-05" db="EMBL/GenBank/DDBJ databases">
        <authorList>
            <person name="Chiriac C."/>
            <person name="Salcher M."/>
            <person name="Ghai R."/>
            <person name="Kavagutti S V."/>
        </authorList>
    </citation>
    <scope>NUCLEOTIDE SEQUENCE</scope>
</reference>
<dbReference type="SUPFAM" id="SSF55200">
    <property type="entry name" value="Translation initiation factor IF3, C-terminal domain"/>
    <property type="match status" value="1"/>
</dbReference>
<proteinExistence type="inferred from homology"/>
<gene>
    <name evidence="7" type="ORF">UFOPK2242_00528</name>
    <name evidence="8" type="ORF">UFOPK3317_01044</name>
    <name evidence="9" type="ORF">UFOPK3974_00938</name>
</gene>
<keyword evidence="3" id="KW-0648">Protein biosynthesis</keyword>
<dbReference type="Pfam" id="PF00707">
    <property type="entry name" value="IF3_C"/>
    <property type="match status" value="1"/>
</dbReference>
<comment type="similarity">
    <text evidence="1">Belongs to the IF-3 family.</text>
</comment>
<dbReference type="PANTHER" id="PTHR10938">
    <property type="entry name" value="TRANSLATION INITIATION FACTOR IF-3"/>
    <property type="match status" value="1"/>
</dbReference>
<dbReference type="NCBIfam" id="TIGR00168">
    <property type="entry name" value="infC"/>
    <property type="match status" value="1"/>
</dbReference>
<protein>
    <submittedName>
        <fullName evidence="7">Unannotated protein</fullName>
    </submittedName>
</protein>
<evidence type="ECO:0000256" key="1">
    <source>
        <dbReference type="ARBA" id="ARBA00005439"/>
    </source>
</evidence>
<dbReference type="InterPro" id="IPR019815">
    <property type="entry name" value="Translation_initiation_fac_3_C"/>
</dbReference>
<feature type="domain" description="Translation initiation factor 3 N-terminal" evidence="6">
    <location>
        <begin position="29"/>
        <end position="97"/>
    </location>
</feature>
<dbReference type="FunFam" id="3.30.110.10:FF:000001">
    <property type="entry name" value="Translation initiation factor IF-3"/>
    <property type="match status" value="1"/>
</dbReference>
<dbReference type="PANTHER" id="PTHR10938:SF0">
    <property type="entry name" value="TRANSLATION INITIATION FACTOR IF-3, MITOCHONDRIAL"/>
    <property type="match status" value="1"/>
</dbReference>
<evidence type="ECO:0000259" key="5">
    <source>
        <dbReference type="Pfam" id="PF00707"/>
    </source>
</evidence>
<evidence type="ECO:0000313" key="8">
    <source>
        <dbReference type="EMBL" id="CAB4873969.1"/>
    </source>
</evidence>
<evidence type="ECO:0000313" key="7">
    <source>
        <dbReference type="EMBL" id="CAB4653152.1"/>
    </source>
</evidence>
<dbReference type="EMBL" id="CAFBLK010000185">
    <property type="protein sequence ID" value="CAB4873969.1"/>
    <property type="molecule type" value="Genomic_DNA"/>
</dbReference>
<evidence type="ECO:0000259" key="6">
    <source>
        <dbReference type="Pfam" id="PF05198"/>
    </source>
</evidence>
<dbReference type="InterPro" id="IPR036788">
    <property type="entry name" value="T_IF-3_C_sf"/>
</dbReference>
<feature type="compositionally biased region" description="Low complexity" evidence="4">
    <location>
        <begin position="211"/>
        <end position="229"/>
    </location>
</feature>
<dbReference type="HAMAP" id="MF_00080">
    <property type="entry name" value="IF_3"/>
    <property type="match status" value="1"/>
</dbReference>
<name>A0A6J6KUE1_9ZZZZ</name>
<feature type="region of interest" description="Disordered" evidence="4">
    <location>
        <begin position="192"/>
        <end position="229"/>
    </location>
</feature>
<dbReference type="InterPro" id="IPR001288">
    <property type="entry name" value="Translation_initiation_fac_3"/>
</dbReference>
<dbReference type="EMBL" id="CAEZWM010000046">
    <property type="protein sequence ID" value="CAB4653152.1"/>
    <property type="molecule type" value="Genomic_DNA"/>
</dbReference>
<dbReference type="FunFam" id="3.10.20.80:FF:000001">
    <property type="entry name" value="Translation initiation factor IF-3"/>
    <property type="match status" value="1"/>
</dbReference>
<evidence type="ECO:0000313" key="9">
    <source>
        <dbReference type="EMBL" id="CAB4991236.1"/>
    </source>
</evidence>
<dbReference type="InterPro" id="IPR019814">
    <property type="entry name" value="Translation_initiation_fac_3_N"/>
</dbReference>
<sequence length="260" mass="28810">MLLCVRRRRVRGRSLLTEVMLIATDEARINDRIRAREVRLIGAEGEQLGTVALPDALRIAREAELDLVEVAPNNVPPVCKIMDFGRWQYEQEQRRKESRKKATNVVIKEMKFRPKIDIHDYTTKMRHVQKFLGDGNKVKLTIMFRGREMAHPELGRKILDQIATDVVDYAIVESAPRQDGRNMTMVLHPVKKAGKAKPKVAGKGERGSSKAPAVEAPATPAPSTEAPVATEVPEAIVPVVEGAALDSAAVVNEVVVSEVE</sequence>
<organism evidence="7">
    <name type="scientific">freshwater metagenome</name>
    <dbReference type="NCBI Taxonomy" id="449393"/>
    <lineage>
        <taxon>unclassified sequences</taxon>
        <taxon>metagenomes</taxon>
        <taxon>ecological metagenomes</taxon>
    </lineage>
</organism>
<accession>A0A6J6KUE1</accession>
<dbReference type="EMBL" id="CAFBOR010000126">
    <property type="protein sequence ID" value="CAB4991236.1"/>
    <property type="molecule type" value="Genomic_DNA"/>
</dbReference>
<dbReference type="Pfam" id="PF05198">
    <property type="entry name" value="IF3_N"/>
    <property type="match status" value="1"/>
</dbReference>
<evidence type="ECO:0000256" key="4">
    <source>
        <dbReference type="SAM" id="MobiDB-lite"/>
    </source>
</evidence>
<feature type="domain" description="Translation initiation factor 3 C-terminal" evidence="5">
    <location>
        <begin position="105"/>
        <end position="189"/>
    </location>
</feature>
<dbReference type="GO" id="GO:0003743">
    <property type="term" value="F:translation initiation factor activity"/>
    <property type="evidence" value="ECO:0007669"/>
    <property type="project" value="UniProtKB-KW"/>
</dbReference>
<keyword evidence="2" id="KW-0396">Initiation factor</keyword>
<dbReference type="GO" id="GO:0016020">
    <property type="term" value="C:membrane"/>
    <property type="evidence" value="ECO:0007669"/>
    <property type="project" value="TreeGrafter"/>
</dbReference>